<gene>
    <name evidence="2" type="ORF">PBY51_016954</name>
</gene>
<evidence type="ECO:0000313" key="2">
    <source>
        <dbReference type="EMBL" id="KAK5847859.1"/>
    </source>
</evidence>
<evidence type="ECO:0000256" key="1">
    <source>
        <dbReference type="SAM" id="MobiDB-lite"/>
    </source>
</evidence>
<dbReference type="Proteomes" id="UP001346869">
    <property type="component" value="Unassembled WGS sequence"/>
</dbReference>
<dbReference type="AlphaFoldDB" id="A0AAN8A992"/>
<comment type="caution">
    <text evidence="2">The sequence shown here is derived from an EMBL/GenBank/DDBJ whole genome shotgun (WGS) entry which is preliminary data.</text>
</comment>
<reference evidence="2 3" key="2">
    <citation type="journal article" date="2023" name="Mol. Biol. Evol.">
        <title>Genomics of Secondarily Temperate Adaptation in the Only Non-Antarctic Icefish.</title>
        <authorList>
            <person name="Rivera-Colon A.G."/>
            <person name="Rayamajhi N."/>
            <person name="Minhas B.F."/>
            <person name="Madrigal G."/>
            <person name="Bilyk K.T."/>
            <person name="Yoon V."/>
            <person name="Hune M."/>
            <person name="Gregory S."/>
            <person name="Cheng C.H.C."/>
            <person name="Catchen J.M."/>
        </authorList>
    </citation>
    <scope>NUCLEOTIDE SEQUENCE [LARGE SCALE GENOMIC DNA]</scope>
    <source>
        <strain evidence="2">JMC-PN-2008</strain>
    </source>
</reference>
<sequence>MCEGPWLCKHYLITVMLRGARAPGLWELKPTLLAGTKGSPPLPPAPATAAPGPPRNKRGHGALIPRQRYKWWPPTPKDEAGTNGTEKPNGTRGEKEVIKGMLPTPQHNLLLLLLTQEVPLLVLVKGPGVGG</sequence>
<accession>A0AAN8A992</accession>
<organism evidence="2 3">
    <name type="scientific">Eleginops maclovinus</name>
    <name type="common">Patagonian blennie</name>
    <name type="synonym">Eleginus maclovinus</name>
    <dbReference type="NCBI Taxonomy" id="56733"/>
    <lineage>
        <taxon>Eukaryota</taxon>
        <taxon>Metazoa</taxon>
        <taxon>Chordata</taxon>
        <taxon>Craniata</taxon>
        <taxon>Vertebrata</taxon>
        <taxon>Euteleostomi</taxon>
        <taxon>Actinopterygii</taxon>
        <taxon>Neopterygii</taxon>
        <taxon>Teleostei</taxon>
        <taxon>Neoteleostei</taxon>
        <taxon>Acanthomorphata</taxon>
        <taxon>Eupercaria</taxon>
        <taxon>Perciformes</taxon>
        <taxon>Notothenioidei</taxon>
        <taxon>Eleginopidae</taxon>
        <taxon>Eleginops</taxon>
    </lineage>
</organism>
<feature type="compositionally biased region" description="Pro residues" evidence="1">
    <location>
        <begin position="40"/>
        <end position="54"/>
    </location>
</feature>
<reference evidence="2 3" key="1">
    <citation type="journal article" date="2023" name="Genes (Basel)">
        <title>Chromosome-Level Genome Assembly and Circadian Gene Repertoire of the Patagonia Blennie Eleginops maclovinus-The Closest Ancestral Proxy of Antarctic Cryonotothenioids.</title>
        <authorList>
            <person name="Cheng C.C."/>
            <person name="Rivera-Colon A.G."/>
            <person name="Minhas B.F."/>
            <person name="Wilson L."/>
            <person name="Rayamajhi N."/>
            <person name="Vargas-Chacoff L."/>
            <person name="Catchen J.M."/>
        </authorList>
    </citation>
    <scope>NUCLEOTIDE SEQUENCE [LARGE SCALE GENOMIC DNA]</scope>
    <source>
        <strain evidence="2">JMC-PN-2008</strain>
    </source>
</reference>
<proteinExistence type="predicted"/>
<dbReference type="EMBL" id="JAUZQC010000026">
    <property type="protein sequence ID" value="KAK5847859.1"/>
    <property type="molecule type" value="Genomic_DNA"/>
</dbReference>
<keyword evidence="3" id="KW-1185">Reference proteome</keyword>
<feature type="region of interest" description="Disordered" evidence="1">
    <location>
        <begin position="32"/>
        <end position="95"/>
    </location>
</feature>
<protein>
    <submittedName>
        <fullName evidence="2">Uncharacterized protein</fullName>
    </submittedName>
</protein>
<name>A0AAN8A992_ELEMC</name>
<evidence type="ECO:0000313" key="3">
    <source>
        <dbReference type="Proteomes" id="UP001346869"/>
    </source>
</evidence>